<keyword evidence="1" id="KW-0175">Coiled coil</keyword>
<gene>
    <name evidence="2" type="ORF">WMY93_032168</name>
</gene>
<evidence type="ECO:0000313" key="2">
    <source>
        <dbReference type="EMBL" id="KAK7877116.1"/>
    </source>
</evidence>
<protein>
    <submittedName>
        <fullName evidence="2">Uncharacterized protein</fullName>
    </submittedName>
</protein>
<dbReference type="EMBL" id="JBBPFD010000721">
    <property type="protein sequence ID" value="KAK7877116.1"/>
    <property type="molecule type" value="Genomic_DNA"/>
</dbReference>
<reference evidence="3" key="1">
    <citation type="submission" date="2024-04" db="EMBL/GenBank/DDBJ databases">
        <title>Salinicola lusitanus LLJ914,a marine bacterium isolated from the Okinawa Trough.</title>
        <authorList>
            <person name="Li J."/>
        </authorList>
    </citation>
    <scope>NUCLEOTIDE SEQUENCE [LARGE SCALE GENOMIC DNA]</scope>
</reference>
<organism evidence="2 3">
    <name type="scientific">Mugilogobius chulae</name>
    <name type="common">yellowstripe goby</name>
    <dbReference type="NCBI Taxonomy" id="88201"/>
    <lineage>
        <taxon>Eukaryota</taxon>
        <taxon>Metazoa</taxon>
        <taxon>Chordata</taxon>
        <taxon>Craniata</taxon>
        <taxon>Vertebrata</taxon>
        <taxon>Euteleostomi</taxon>
        <taxon>Actinopterygii</taxon>
        <taxon>Neopterygii</taxon>
        <taxon>Teleostei</taxon>
        <taxon>Neoteleostei</taxon>
        <taxon>Acanthomorphata</taxon>
        <taxon>Gobiaria</taxon>
        <taxon>Gobiiformes</taxon>
        <taxon>Gobioidei</taxon>
        <taxon>Gobiidae</taxon>
        <taxon>Gobionellinae</taxon>
        <taxon>Mugilogobius</taxon>
    </lineage>
</organism>
<name>A0AAW0MEV5_9GOBI</name>
<accession>A0AAW0MEV5</accession>
<comment type="caution">
    <text evidence="2">The sequence shown here is derived from an EMBL/GenBank/DDBJ whole genome shotgun (WGS) entry which is preliminary data.</text>
</comment>
<dbReference type="AlphaFoldDB" id="A0AAW0MEV5"/>
<evidence type="ECO:0000256" key="1">
    <source>
        <dbReference type="SAM" id="Coils"/>
    </source>
</evidence>
<keyword evidence="3" id="KW-1185">Reference proteome</keyword>
<dbReference type="Proteomes" id="UP001460270">
    <property type="component" value="Unassembled WGS sequence"/>
</dbReference>
<evidence type="ECO:0000313" key="3">
    <source>
        <dbReference type="Proteomes" id="UP001460270"/>
    </source>
</evidence>
<sequence length="172" mass="19174">MSIAFGANNCVTMATTPLGVGPVSMATTPLGVGPVGMILTPFTWMFFSGEVKTSVSPPVDECVEQRAELLELRADLRAELRAEQLLELCGDFVQLVRPLKRALQEMEQSYAEIRREARNLIRLQVHIDDLQYAFAAPHAQRPLEVVQRCERVLNELEDLLTAEDLPTLIAQI</sequence>
<feature type="coiled-coil region" evidence="1">
    <location>
        <begin position="59"/>
        <end position="123"/>
    </location>
</feature>
<proteinExistence type="predicted"/>